<evidence type="ECO:0000256" key="1">
    <source>
        <dbReference type="SAM" id="MobiDB-lite"/>
    </source>
</evidence>
<evidence type="ECO:0000259" key="3">
    <source>
        <dbReference type="Pfam" id="PF24481"/>
    </source>
</evidence>
<dbReference type="PANTHER" id="PTHR39082">
    <property type="entry name" value="PHOSPHOLIPASE C-BETA-2-RELATED"/>
    <property type="match status" value="1"/>
</dbReference>
<evidence type="ECO:0000313" key="4">
    <source>
        <dbReference type="EMBL" id="PSK82597.1"/>
    </source>
</evidence>
<dbReference type="InterPro" id="IPR056003">
    <property type="entry name" value="CT398_CC_hairpin"/>
</dbReference>
<reference evidence="4 5" key="1">
    <citation type="submission" date="2018-03" db="EMBL/GenBank/DDBJ databases">
        <title>Genomic Encyclopedia of Archaeal and Bacterial Type Strains, Phase II (KMG-II): from individual species to whole genera.</title>
        <authorList>
            <person name="Goeker M."/>
        </authorList>
    </citation>
    <scope>NUCLEOTIDE SEQUENCE [LARGE SCALE GENOMIC DNA]</scope>
    <source>
        <strain evidence="4 5">DSM 45312</strain>
    </source>
</reference>
<dbReference type="Gene3D" id="1.10.287.1490">
    <property type="match status" value="1"/>
</dbReference>
<organism evidence="4 5">
    <name type="scientific">Murinocardiopsis flavida</name>
    <dbReference type="NCBI Taxonomy" id="645275"/>
    <lineage>
        <taxon>Bacteria</taxon>
        <taxon>Bacillati</taxon>
        <taxon>Actinomycetota</taxon>
        <taxon>Actinomycetes</taxon>
        <taxon>Streptosporangiales</taxon>
        <taxon>Nocardiopsidaceae</taxon>
        <taxon>Murinocardiopsis</taxon>
    </lineage>
</organism>
<accession>A0A2P8CC97</accession>
<dbReference type="InterPro" id="IPR052376">
    <property type="entry name" value="Oxidative_Scav/Glycosyltrans"/>
</dbReference>
<sequence>MKAESAHQMRLLDLQDIDSRIDRLAHRAATIPETAEMRRLDSRMVELRDSAVLAETDLSDLDREQRKAESDVDQVRARSERDAKRMAAGQVSSPKELEGLQSEIDSLRRRQDELEDVVLNVMERREGAEARLAAARKELAEAEAEREAAAERRSAALLEIRADEDAEKDRRGRVSAEIPEDLLALYTKLREQHSGVGAAALRYGRCEGCKMALSTAELGEIRLAASDDVIRCEDCRRILVRTTESGL</sequence>
<dbReference type="AlphaFoldDB" id="A0A2P8CC97"/>
<dbReference type="RefSeq" id="WP_106587018.1">
    <property type="nucleotide sequence ID" value="NZ_PYGA01000042.1"/>
</dbReference>
<dbReference type="PANTHER" id="PTHR39082:SF1">
    <property type="entry name" value="SCAVENGER RECEPTOR CLASS A MEMBER 3"/>
    <property type="match status" value="1"/>
</dbReference>
<evidence type="ECO:0000259" key="2">
    <source>
        <dbReference type="Pfam" id="PF02591"/>
    </source>
</evidence>
<proteinExistence type="predicted"/>
<feature type="domain" description="C4-type zinc ribbon" evidence="2">
    <location>
        <begin position="205"/>
        <end position="239"/>
    </location>
</feature>
<name>A0A2P8CC97_9ACTN</name>
<dbReference type="Pfam" id="PF02591">
    <property type="entry name" value="Zn_ribbon_9"/>
    <property type="match status" value="1"/>
</dbReference>
<evidence type="ECO:0000313" key="5">
    <source>
        <dbReference type="Proteomes" id="UP000240542"/>
    </source>
</evidence>
<keyword evidence="5" id="KW-1185">Reference proteome</keyword>
<feature type="region of interest" description="Disordered" evidence="1">
    <location>
        <begin position="64"/>
        <end position="98"/>
    </location>
</feature>
<dbReference type="Proteomes" id="UP000240542">
    <property type="component" value="Unassembled WGS sequence"/>
</dbReference>
<feature type="compositionally biased region" description="Basic and acidic residues" evidence="1">
    <location>
        <begin position="64"/>
        <end position="85"/>
    </location>
</feature>
<feature type="domain" description="CT398-like coiled coil hairpin" evidence="3">
    <location>
        <begin position="14"/>
        <end position="193"/>
    </location>
</feature>
<dbReference type="OrthoDB" id="9784388at2"/>
<gene>
    <name evidence="4" type="ORF">CLV63_14210</name>
</gene>
<dbReference type="EMBL" id="PYGA01000042">
    <property type="protein sequence ID" value="PSK82597.1"/>
    <property type="molecule type" value="Genomic_DNA"/>
</dbReference>
<dbReference type="Pfam" id="PF24481">
    <property type="entry name" value="CT398_CC"/>
    <property type="match status" value="1"/>
</dbReference>
<protein>
    <submittedName>
        <fullName evidence="4">Uncharacterized protein</fullName>
    </submittedName>
</protein>
<comment type="caution">
    <text evidence="4">The sequence shown here is derived from an EMBL/GenBank/DDBJ whole genome shotgun (WGS) entry which is preliminary data.</text>
</comment>
<dbReference type="InterPro" id="IPR003743">
    <property type="entry name" value="Zf-RING_7"/>
</dbReference>